<dbReference type="EMBL" id="CADCWF010000296">
    <property type="protein sequence ID" value="CAA9575192.1"/>
    <property type="molecule type" value="Genomic_DNA"/>
</dbReference>
<dbReference type="GO" id="GO:0022857">
    <property type="term" value="F:transmembrane transporter activity"/>
    <property type="evidence" value="ECO:0007669"/>
    <property type="project" value="InterPro"/>
</dbReference>
<gene>
    <name evidence="7" type="ORF">AVDCRST_MAG59-4032</name>
</gene>
<reference evidence="7" key="1">
    <citation type="submission" date="2020-02" db="EMBL/GenBank/DDBJ databases">
        <authorList>
            <person name="Meier V. D."/>
        </authorList>
    </citation>
    <scope>NUCLEOTIDE SEQUENCE</scope>
    <source>
        <strain evidence="7">AVDCRST_MAG59</strain>
    </source>
</reference>
<feature type="transmembrane region" description="Helical" evidence="6">
    <location>
        <begin position="221"/>
        <end position="246"/>
    </location>
</feature>
<feature type="transmembrane region" description="Helical" evidence="6">
    <location>
        <begin position="133"/>
        <end position="156"/>
    </location>
</feature>
<dbReference type="InterPro" id="IPR001851">
    <property type="entry name" value="ABC_transp_permease"/>
</dbReference>
<organism evidence="7">
    <name type="scientific">uncultured Thermomicrobiales bacterium</name>
    <dbReference type="NCBI Taxonomy" id="1645740"/>
    <lineage>
        <taxon>Bacteria</taxon>
        <taxon>Pseudomonadati</taxon>
        <taxon>Thermomicrobiota</taxon>
        <taxon>Thermomicrobia</taxon>
        <taxon>Thermomicrobiales</taxon>
        <taxon>environmental samples</taxon>
    </lineage>
</organism>
<keyword evidence="5 6" id="KW-0472">Membrane</keyword>
<name>A0A6J4VEB4_9BACT</name>
<accession>A0A6J4VEB4</accession>
<dbReference type="GO" id="GO:0005886">
    <property type="term" value="C:plasma membrane"/>
    <property type="evidence" value="ECO:0007669"/>
    <property type="project" value="UniProtKB-SubCell"/>
</dbReference>
<feature type="transmembrane region" description="Helical" evidence="6">
    <location>
        <begin position="266"/>
        <end position="283"/>
    </location>
</feature>
<dbReference type="Pfam" id="PF02653">
    <property type="entry name" value="BPD_transp_2"/>
    <property type="match status" value="1"/>
</dbReference>
<proteinExistence type="predicted"/>
<evidence type="ECO:0000256" key="4">
    <source>
        <dbReference type="ARBA" id="ARBA00022989"/>
    </source>
</evidence>
<keyword evidence="4 6" id="KW-1133">Transmembrane helix</keyword>
<feature type="transmembrane region" description="Helical" evidence="6">
    <location>
        <begin position="187"/>
        <end position="209"/>
    </location>
</feature>
<keyword evidence="3 6" id="KW-0812">Transmembrane</keyword>
<dbReference type="PANTHER" id="PTHR43370">
    <property type="entry name" value="SUGAR ABC TRANSPORTER INTEGRAL MEMBRANE PROTEIN-RELATED"/>
    <property type="match status" value="1"/>
</dbReference>
<protein>
    <recommendedName>
        <fullName evidence="8">Nucleoside ABC transporter, permease protein 2</fullName>
    </recommendedName>
</protein>
<dbReference type="CDD" id="cd06580">
    <property type="entry name" value="TM_PBP1_transp_TpRbsC_like"/>
    <property type="match status" value="1"/>
</dbReference>
<evidence type="ECO:0000256" key="3">
    <source>
        <dbReference type="ARBA" id="ARBA00022692"/>
    </source>
</evidence>
<evidence type="ECO:0000313" key="7">
    <source>
        <dbReference type="EMBL" id="CAA9575192.1"/>
    </source>
</evidence>
<feature type="transmembrane region" description="Helical" evidence="6">
    <location>
        <begin position="42"/>
        <end position="61"/>
    </location>
</feature>
<evidence type="ECO:0008006" key="8">
    <source>
        <dbReference type="Google" id="ProtNLM"/>
    </source>
</evidence>
<dbReference type="AlphaFoldDB" id="A0A6J4VEB4"/>
<evidence type="ECO:0000256" key="2">
    <source>
        <dbReference type="ARBA" id="ARBA00022475"/>
    </source>
</evidence>
<dbReference type="PANTHER" id="PTHR43370:SF1">
    <property type="entry name" value="GUANOSINE ABC TRANSPORTER PERMEASE PROTEIN NUPQ"/>
    <property type="match status" value="1"/>
</dbReference>
<feature type="transmembrane region" description="Helical" evidence="6">
    <location>
        <begin position="94"/>
        <end position="112"/>
    </location>
</feature>
<evidence type="ECO:0000256" key="5">
    <source>
        <dbReference type="ARBA" id="ARBA00023136"/>
    </source>
</evidence>
<comment type="subcellular location">
    <subcellularLocation>
        <location evidence="1">Cell membrane</location>
        <topology evidence="1">Multi-pass membrane protein</topology>
    </subcellularLocation>
</comment>
<evidence type="ECO:0000256" key="1">
    <source>
        <dbReference type="ARBA" id="ARBA00004651"/>
    </source>
</evidence>
<sequence>MDAIVGFFSVALLTATLRSAAPLVFAAMGGLLSERSGVTNIALEGLMLLGAFAAAAGAWFTGNALLGLLVGVLAGMLGAVVFGLWAIGLRADQIVAGTAINLLGLGLTAFLVQRIWNQAGGSPSVARLPSFEVGGSTLNVLVPLAFLAVPVVHWVLFKTTGGLRLMAAGESPRAAESVGIDVPRYRYAAVLASGLLAGLGGAYLSIGDLSQFTTNMTAGRGFIALAAVIFGNWTPLGTLGAALLFGFAQALRFQVQALNWPIPQDLLIALPYLVTLLAVTGLVRNSQPPAGLGKHATSD</sequence>
<feature type="transmembrane region" description="Helical" evidence="6">
    <location>
        <begin position="68"/>
        <end position="88"/>
    </location>
</feature>
<evidence type="ECO:0000256" key="6">
    <source>
        <dbReference type="SAM" id="Phobius"/>
    </source>
</evidence>
<keyword evidence="2" id="KW-1003">Cell membrane</keyword>